<gene>
    <name evidence="1" type="ORF">LCGC14_0615450</name>
</gene>
<sequence>MKHEHKEHEHKIKLCKKCDKVFCEEEVCNVEWASNIWTVTNTPGSGTITVDGTYDDPTFGHTDTSITSQHC</sequence>
<protein>
    <submittedName>
        <fullName evidence="1">Uncharacterized protein</fullName>
    </submittedName>
</protein>
<name>A0A0F9R6K4_9ZZZZ</name>
<comment type="caution">
    <text evidence="1">The sequence shown here is derived from an EMBL/GenBank/DDBJ whole genome shotgun (WGS) entry which is preliminary data.</text>
</comment>
<evidence type="ECO:0000313" key="1">
    <source>
        <dbReference type="EMBL" id="KKN52195.1"/>
    </source>
</evidence>
<proteinExistence type="predicted"/>
<organism evidence="1">
    <name type="scientific">marine sediment metagenome</name>
    <dbReference type="NCBI Taxonomy" id="412755"/>
    <lineage>
        <taxon>unclassified sequences</taxon>
        <taxon>metagenomes</taxon>
        <taxon>ecological metagenomes</taxon>
    </lineage>
</organism>
<reference evidence="1" key="1">
    <citation type="journal article" date="2015" name="Nature">
        <title>Complex archaea that bridge the gap between prokaryotes and eukaryotes.</title>
        <authorList>
            <person name="Spang A."/>
            <person name="Saw J.H."/>
            <person name="Jorgensen S.L."/>
            <person name="Zaremba-Niedzwiedzka K."/>
            <person name="Martijn J."/>
            <person name="Lind A.E."/>
            <person name="van Eijk R."/>
            <person name="Schleper C."/>
            <person name="Guy L."/>
            <person name="Ettema T.J."/>
        </authorList>
    </citation>
    <scope>NUCLEOTIDE SEQUENCE</scope>
</reference>
<accession>A0A0F9R6K4</accession>
<dbReference type="AlphaFoldDB" id="A0A0F9R6K4"/>
<dbReference type="EMBL" id="LAZR01001030">
    <property type="protein sequence ID" value="KKN52195.1"/>
    <property type="molecule type" value="Genomic_DNA"/>
</dbReference>